<keyword evidence="1" id="KW-0732">Signal</keyword>
<reference evidence="2 3" key="1">
    <citation type="submission" date="2022-01" db="EMBL/GenBank/DDBJ databases">
        <title>Paraglaciecola sp. G1-23.</title>
        <authorList>
            <person name="Jin M.S."/>
            <person name="Han D.M."/>
            <person name="Kim H.M."/>
            <person name="Jeon C.O."/>
        </authorList>
    </citation>
    <scope>NUCLEOTIDE SEQUENCE [LARGE SCALE GENOMIC DNA]</scope>
    <source>
        <strain evidence="2 3">G1-23</strain>
    </source>
</reference>
<feature type="signal peptide" evidence="1">
    <location>
        <begin position="1"/>
        <end position="27"/>
    </location>
</feature>
<organism evidence="2 3">
    <name type="scientific">Paraglaciecola algarum</name>
    <dbReference type="NCBI Taxonomy" id="3050085"/>
    <lineage>
        <taxon>Bacteria</taxon>
        <taxon>Pseudomonadati</taxon>
        <taxon>Pseudomonadota</taxon>
        <taxon>Gammaproteobacteria</taxon>
        <taxon>Alteromonadales</taxon>
        <taxon>Alteromonadaceae</taxon>
        <taxon>Paraglaciecola</taxon>
    </lineage>
</organism>
<feature type="chain" id="PRO_5047370718" evidence="1">
    <location>
        <begin position="28"/>
        <end position="307"/>
    </location>
</feature>
<proteinExistence type="predicted"/>
<name>A0ABS9D494_9ALTE</name>
<sequence>MKNILSKTKVLSASLLLAMGVAGSVNAASYTFGTAADLNGVAQVAADGSGLTSVNVPASNLTNGQLPGFEGYFVETFDKATQTIQPDFLADGTPNPLAGNPFPAGSMAYNDSVGGPFDTCAVNGTGSGITVNTKDADSFGVRMGSVNQRAAAPAGDSTCYGFTPKEKTSLPSWVEVDYSGFLANAGDVGITFLGFYWGSIDVYNDFTFYNAGGSEIQTIKGTTLLNAAGGQSGNQTGPGSNIYVALDFSLNEAFTKVRITSTKVAGEFDNIVIGLQNRPQRPVPAPTGLAFLGLGLIGLGLRKRLSK</sequence>
<comment type="caution">
    <text evidence="2">The sequence shown here is derived from an EMBL/GenBank/DDBJ whole genome shotgun (WGS) entry which is preliminary data.</text>
</comment>
<protein>
    <submittedName>
        <fullName evidence="2">PEP-CTERM sorting domain-containing protein</fullName>
    </submittedName>
</protein>
<dbReference type="RefSeq" id="WP_235311270.1">
    <property type="nucleotide sequence ID" value="NZ_JAKGAS010000003.1"/>
</dbReference>
<evidence type="ECO:0000256" key="1">
    <source>
        <dbReference type="SAM" id="SignalP"/>
    </source>
</evidence>
<dbReference type="Proteomes" id="UP001521137">
    <property type="component" value="Unassembled WGS sequence"/>
</dbReference>
<keyword evidence="3" id="KW-1185">Reference proteome</keyword>
<dbReference type="EMBL" id="JAKGAS010000003">
    <property type="protein sequence ID" value="MCF2947735.1"/>
    <property type="molecule type" value="Genomic_DNA"/>
</dbReference>
<evidence type="ECO:0000313" key="3">
    <source>
        <dbReference type="Proteomes" id="UP001521137"/>
    </source>
</evidence>
<accession>A0ABS9D494</accession>
<evidence type="ECO:0000313" key="2">
    <source>
        <dbReference type="EMBL" id="MCF2947735.1"/>
    </source>
</evidence>
<gene>
    <name evidence="2" type="ORF">L0668_06435</name>
</gene>